<feature type="compositionally biased region" description="Basic residues" evidence="1">
    <location>
        <begin position="142"/>
        <end position="152"/>
    </location>
</feature>
<comment type="caution">
    <text evidence="2">The sequence shown here is derived from an EMBL/GenBank/DDBJ whole genome shotgun (WGS) entry which is preliminary data.</text>
</comment>
<sequence>MSTFFDLQPGQHILCRHMLSNQQLEELTSSRQKRHLWLTTTTNSWIYIIDQNRMDNLPYDLQISLKMFVFLNPKKCSHPLLEGGIFRYPPYIKDVDSLLDLEPNRFDPRALTTWRECHRLLFRARLKSVCYINLTQESSQNSRRRSPRKKARKDNGPSTSKAEKFKEERNTDNILDLWPSCQKGLKKNSVGSLKFSWCEMETRHPFSTWKPCAFSQRDGHDQCREVEDVLAGLHDSDLGLVCCERTYLFEEEMQNITQSSRLVIDHEFVLLVDAYTNRENHQVLVLNRAFRMTYSILRPEKSSPARGLESLTCEWYLDALPTEL</sequence>
<feature type="region of interest" description="Disordered" evidence="1">
    <location>
        <begin position="140"/>
        <end position="165"/>
    </location>
</feature>
<dbReference type="AlphaFoldDB" id="A0AAV3ZPJ5"/>
<evidence type="ECO:0000313" key="3">
    <source>
        <dbReference type="Proteomes" id="UP000735302"/>
    </source>
</evidence>
<protein>
    <submittedName>
        <fullName evidence="2">Uncharacterized protein</fullName>
    </submittedName>
</protein>
<evidence type="ECO:0000256" key="1">
    <source>
        <dbReference type="SAM" id="MobiDB-lite"/>
    </source>
</evidence>
<proteinExistence type="predicted"/>
<reference evidence="2 3" key="1">
    <citation type="journal article" date="2021" name="Elife">
        <title>Chloroplast acquisition without the gene transfer in kleptoplastic sea slugs, Plakobranchus ocellatus.</title>
        <authorList>
            <person name="Maeda T."/>
            <person name="Takahashi S."/>
            <person name="Yoshida T."/>
            <person name="Shimamura S."/>
            <person name="Takaki Y."/>
            <person name="Nagai Y."/>
            <person name="Toyoda A."/>
            <person name="Suzuki Y."/>
            <person name="Arimoto A."/>
            <person name="Ishii H."/>
            <person name="Satoh N."/>
            <person name="Nishiyama T."/>
            <person name="Hasebe M."/>
            <person name="Maruyama T."/>
            <person name="Minagawa J."/>
            <person name="Obokata J."/>
            <person name="Shigenobu S."/>
        </authorList>
    </citation>
    <scope>NUCLEOTIDE SEQUENCE [LARGE SCALE GENOMIC DNA]</scope>
</reference>
<keyword evidence="3" id="KW-1185">Reference proteome</keyword>
<evidence type="ECO:0000313" key="2">
    <source>
        <dbReference type="EMBL" id="GFN97079.1"/>
    </source>
</evidence>
<dbReference type="EMBL" id="BLXT01002730">
    <property type="protein sequence ID" value="GFN97079.1"/>
    <property type="molecule type" value="Genomic_DNA"/>
</dbReference>
<gene>
    <name evidence="2" type="ORF">PoB_002358500</name>
</gene>
<dbReference type="Proteomes" id="UP000735302">
    <property type="component" value="Unassembled WGS sequence"/>
</dbReference>
<accession>A0AAV3ZPJ5</accession>
<name>A0AAV3ZPJ5_9GAST</name>
<organism evidence="2 3">
    <name type="scientific">Plakobranchus ocellatus</name>
    <dbReference type="NCBI Taxonomy" id="259542"/>
    <lineage>
        <taxon>Eukaryota</taxon>
        <taxon>Metazoa</taxon>
        <taxon>Spiralia</taxon>
        <taxon>Lophotrochozoa</taxon>
        <taxon>Mollusca</taxon>
        <taxon>Gastropoda</taxon>
        <taxon>Heterobranchia</taxon>
        <taxon>Euthyneura</taxon>
        <taxon>Panpulmonata</taxon>
        <taxon>Sacoglossa</taxon>
        <taxon>Placobranchoidea</taxon>
        <taxon>Plakobranchidae</taxon>
        <taxon>Plakobranchus</taxon>
    </lineage>
</organism>